<gene>
    <name evidence="2" type="ORF">LIER_43574</name>
</gene>
<evidence type="ECO:0000259" key="1">
    <source>
        <dbReference type="PROSITE" id="PS50878"/>
    </source>
</evidence>
<dbReference type="InterPro" id="IPR000477">
    <property type="entry name" value="RT_dom"/>
</dbReference>
<protein>
    <recommendedName>
        <fullName evidence="1">Reverse transcriptase domain-containing protein</fullName>
    </recommendedName>
</protein>
<name>A0AAV3QEM6_LITER</name>
<dbReference type="Proteomes" id="UP001454036">
    <property type="component" value="Unassembled WGS sequence"/>
</dbReference>
<evidence type="ECO:0000313" key="2">
    <source>
        <dbReference type="EMBL" id="GAA0161623.1"/>
    </source>
</evidence>
<feature type="domain" description="Reverse transcriptase" evidence="1">
    <location>
        <begin position="1"/>
        <end position="242"/>
    </location>
</feature>
<keyword evidence="3" id="KW-1185">Reference proteome</keyword>
<dbReference type="PANTHER" id="PTHR31635:SF196">
    <property type="entry name" value="REVERSE TRANSCRIPTASE DOMAIN-CONTAINING PROTEIN-RELATED"/>
    <property type="match status" value="1"/>
</dbReference>
<evidence type="ECO:0000313" key="3">
    <source>
        <dbReference type="Proteomes" id="UP001454036"/>
    </source>
</evidence>
<comment type="caution">
    <text evidence="2">The sequence shown here is derived from an EMBL/GenBank/DDBJ whole genome shotgun (WGS) entry which is preliminary data.</text>
</comment>
<dbReference type="PROSITE" id="PS50878">
    <property type="entry name" value="RT_POL"/>
    <property type="match status" value="1"/>
</dbReference>
<proteinExistence type="predicted"/>
<dbReference type="EMBL" id="BAABME010036432">
    <property type="protein sequence ID" value="GAA0161623.1"/>
    <property type="molecule type" value="Genomic_DNA"/>
</dbReference>
<dbReference type="AlphaFoldDB" id="A0AAV3QEM6"/>
<reference evidence="2 3" key="1">
    <citation type="submission" date="2024-01" db="EMBL/GenBank/DDBJ databases">
        <title>The complete chloroplast genome sequence of Lithospermum erythrorhizon: insights into the phylogenetic relationship among Boraginaceae species and the maternal lineages of purple gromwells.</title>
        <authorList>
            <person name="Okada T."/>
            <person name="Watanabe K."/>
        </authorList>
    </citation>
    <scope>NUCLEOTIDE SEQUENCE [LARGE SCALE GENOMIC DNA]</scope>
</reference>
<organism evidence="2 3">
    <name type="scientific">Lithospermum erythrorhizon</name>
    <name type="common">Purple gromwell</name>
    <name type="synonym">Lithospermum officinale var. erythrorhizon</name>
    <dbReference type="NCBI Taxonomy" id="34254"/>
    <lineage>
        <taxon>Eukaryota</taxon>
        <taxon>Viridiplantae</taxon>
        <taxon>Streptophyta</taxon>
        <taxon>Embryophyta</taxon>
        <taxon>Tracheophyta</taxon>
        <taxon>Spermatophyta</taxon>
        <taxon>Magnoliopsida</taxon>
        <taxon>eudicotyledons</taxon>
        <taxon>Gunneridae</taxon>
        <taxon>Pentapetalae</taxon>
        <taxon>asterids</taxon>
        <taxon>lamiids</taxon>
        <taxon>Boraginales</taxon>
        <taxon>Boraginaceae</taxon>
        <taxon>Boraginoideae</taxon>
        <taxon>Lithospermeae</taxon>
        <taxon>Lithospermum</taxon>
    </lineage>
</organism>
<dbReference type="Pfam" id="PF00078">
    <property type="entry name" value="RVT_1"/>
    <property type="match status" value="1"/>
</dbReference>
<sequence length="246" mass="28235">MPRRVNNTVITLIPKVQQPQTMKEFRPIVCCNTVYKRIATILANRLKATLSTVIGEQQTTCVPRRNILDGILLMQEMVCGYHKSSERPRCALKIDIMKTYDTIKWSFLWTVMRVMGYPERASEDLGKGTLYPPYLFIIVMEVFTKLLRSQEKFHYHPKCEEISLINVSFIDDLFFLSCANVESMRLIKKVLADFGKLSRLLPNLSKSSRYFAGVTDQQASRLSGILGIPIFELPVRYLGISLTTKN</sequence>
<dbReference type="CDD" id="cd01650">
    <property type="entry name" value="RT_nLTR_like"/>
    <property type="match status" value="1"/>
</dbReference>
<dbReference type="PANTHER" id="PTHR31635">
    <property type="entry name" value="REVERSE TRANSCRIPTASE DOMAIN-CONTAINING PROTEIN-RELATED"/>
    <property type="match status" value="1"/>
</dbReference>
<accession>A0AAV3QEM6</accession>